<feature type="transmembrane region" description="Helical" evidence="2">
    <location>
        <begin position="112"/>
        <end position="135"/>
    </location>
</feature>
<dbReference type="AlphaFoldDB" id="A0A6P0HMW6"/>
<reference evidence="3 4" key="1">
    <citation type="journal article" date="2014" name="Int. J. Syst. Evol. Microbiol.">
        <title>Nocardioides zeae sp. nov., isolated from the stem of Zea mays.</title>
        <authorList>
            <person name="Glaeser S.P."/>
            <person name="McInroy J.A."/>
            <person name="Busse H.J."/>
            <person name="Kampfer P."/>
        </authorList>
    </citation>
    <scope>NUCLEOTIDE SEQUENCE [LARGE SCALE GENOMIC DNA]</scope>
    <source>
        <strain evidence="3 4">JCM 30728</strain>
    </source>
</reference>
<organism evidence="3 4">
    <name type="scientific">Nocardioides zeae</name>
    <dbReference type="NCBI Taxonomy" id="1457234"/>
    <lineage>
        <taxon>Bacteria</taxon>
        <taxon>Bacillati</taxon>
        <taxon>Actinomycetota</taxon>
        <taxon>Actinomycetes</taxon>
        <taxon>Propionibacteriales</taxon>
        <taxon>Nocardioidaceae</taxon>
        <taxon>Nocardioides</taxon>
    </lineage>
</organism>
<feature type="compositionally biased region" description="Pro residues" evidence="1">
    <location>
        <begin position="18"/>
        <end position="34"/>
    </location>
</feature>
<feature type="compositionally biased region" description="Pro residues" evidence="1">
    <location>
        <begin position="45"/>
        <end position="60"/>
    </location>
</feature>
<dbReference type="Proteomes" id="UP000468687">
    <property type="component" value="Unassembled WGS sequence"/>
</dbReference>
<dbReference type="EMBL" id="JAAGXA010000014">
    <property type="protein sequence ID" value="NEN80018.1"/>
    <property type="molecule type" value="Genomic_DNA"/>
</dbReference>
<keyword evidence="4" id="KW-1185">Reference proteome</keyword>
<name>A0A6P0HMW6_9ACTN</name>
<feature type="transmembrane region" description="Helical" evidence="2">
    <location>
        <begin position="142"/>
        <end position="164"/>
    </location>
</feature>
<keyword evidence="2" id="KW-0812">Transmembrane</keyword>
<evidence type="ECO:0000256" key="2">
    <source>
        <dbReference type="SAM" id="Phobius"/>
    </source>
</evidence>
<feature type="region of interest" description="Disordered" evidence="1">
    <location>
        <begin position="1"/>
        <end position="62"/>
    </location>
</feature>
<evidence type="ECO:0000313" key="4">
    <source>
        <dbReference type="Proteomes" id="UP000468687"/>
    </source>
</evidence>
<dbReference type="RefSeq" id="WP_163773595.1">
    <property type="nucleotide sequence ID" value="NZ_JAAGXA010000014.1"/>
</dbReference>
<evidence type="ECO:0000313" key="3">
    <source>
        <dbReference type="EMBL" id="NEN80018.1"/>
    </source>
</evidence>
<sequence length="169" mass="17455">MTERPPADETRPYGAAPAPWPPAPAPWPPAPPTVVDPASHQHPYASPPPYPPPYPPPPQPSAGGTADIVASVVLLVVGLLAGIVASATAFVLQVLQIGCEPGDACSEGVQDGVAIAIAGPWLVYLPLGAVAILLMARQRPSWWASTLAVVGASVVWVYGSWVAFDSATW</sequence>
<accession>A0A6P0HMW6</accession>
<comment type="caution">
    <text evidence="3">The sequence shown here is derived from an EMBL/GenBank/DDBJ whole genome shotgun (WGS) entry which is preliminary data.</text>
</comment>
<keyword evidence="2" id="KW-0472">Membrane</keyword>
<protein>
    <submittedName>
        <fullName evidence="3">Uncharacterized protein</fullName>
    </submittedName>
</protein>
<proteinExistence type="predicted"/>
<feature type="transmembrane region" description="Helical" evidence="2">
    <location>
        <begin position="68"/>
        <end position="92"/>
    </location>
</feature>
<keyword evidence="2" id="KW-1133">Transmembrane helix</keyword>
<evidence type="ECO:0000256" key="1">
    <source>
        <dbReference type="SAM" id="MobiDB-lite"/>
    </source>
</evidence>
<feature type="compositionally biased region" description="Basic and acidic residues" evidence="1">
    <location>
        <begin position="1"/>
        <end position="11"/>
    </location>
</feature>
<gene>
    <name evidence="3" type="ORF">G3T38_17265</name>
</gene>